<evidence type="ECO:0000256" key="3">
    <source>
        <dbReference type="ARBA" id="ARBA00023163"/>
    </source>
</evidence>
<dbReference type="SUPFAM" id="SSF88659">
    <property type="entry name" value="Sigma3 and sigma4 domains of RNA polymerase sigma factors"/>
    <property type="match status" value="1"/>
</dbReference>
<dbReference type="Proteomes" id="UP000229502">
    <property type="component" value="Unassembled WGS sequence"/>
</dbReference>
<dbReference type="CDD" id="cd06171">
    <property type="entry name" value="Sigma70_r4"/>
    <property type="match status" value="1"/>
</dbReference>
<comment type="caution">
    <text evidence="5">The sequence shown here is derived from an EMBL/GenBank/DDBJ whole genome shotgun (WGS) entry which is preliminary data.</text>
</comment>
<dbReference type="GO" id="GO:0016987">
    <property type="term" value="F:sigma factor activity"/>
    <property type="evidence" value="ECO:0007669"/>
    <property type="project" value="UniProtKB-KW"/>
</dbReference>
<dbReference type="InterPro" id="IPR013324">
    <property type="entry name" value="RNA_pol_sigma_r3/r4-like"/>
</dbReference>
<reference evidence="6" key="1">
    <citation type="submission" date="2017-09" db="EMBL/GenBank/DDBJ databases">
        <title>Depth-based differentiation of microbial function through sediment-hosted aquifers and enrichment of novel symbionts in the deep terrestrial subsurface.</title>
        <authorList>
            <person name="Probst A.J."/>
            <person name="Ladd B."/>
            <person name="Jarett J.K."/>
            <person name="Geller-Mcgrath D.E."/>
            <person name="Sieber C.M.K."/>
            <person name="Emerson J.B."/>
            <person name="Anantharaman K."/>
            <person name="Thomas B.C."/>
            <person name="Malmstrom R."/>
            <person name="Stieglmeier M."/>
            <person name="Klingl A."/>
            <person name="Woyke T."/>
            <person name="Ryan C.M."/>
            <person name="Banfield J.F."/>
        </authorList>
    </citation>
    <scope>NUCLEOTIDE SEQUENCE [LARGE SCALE GENOMIC DNA]</scope>
</reference>
<evidence type="ECO:0000313" key="5">
    <source>
        <dbReference type="EMBL" id="PIU35606.1"/>
    </source>
</evidence>
<accession>A0A2M6YRJ1</accession>
<evidence type="ECO:0000259" key="4">
    <source>
        <dbReference type="Pfam" id="PF08281"/>
    </source>
</evidence>
<dbReference type="AlphaFoldDB" id="A0A2M6YRJ1"/>
<proteinExistence type="predicted"/>
<dbReference type="GO" id="GO:0003677">
    <property type="term" value="F:DNA binding"/>
    <property type="evidence" value="ECO:0007669"/>
    <property type="project" value="InterPro"/>
</dbReference>
<dbReference type="EMBL" id="PEWZ01000062">
    <property type="protein sequence ID" value="PIU35606.1"/>
    <property type="molecule type" value="Genomic_DNA"/>
</dbReference>
<dbReference type="InterPro" id="IPR036388">
    <property type="entry name" value="WH-like_DNA-bd_sf"/>
</dbReference>
<dbReference type="InterPro" id="IPR014284">
    <property type="entry name" value="RNA_pol_sigma-70_dom"/>
</dbReference>
<dbReference type="NCBIfam" id="TIGR02937">
    <property type="entry name" value="sigma70-ECF"/>
    <property type="match status" value="1"/>
</dbReference>
<dbReference type="Pfam" id="PF08281">
    <property type="entry name" value="Sigma70_r4_2"/>
    <property type="match status" value="1"/>
</dbReference>
<dbReference type="PANTHER" id="PTHR43133">
    <property type="entry name" value="RNA POLYMERASE ECF-TYPE SIGMA FACTO"/>
    <property type="match status" value="1"/>
</dbReference>
<evidence type="ECO:0000313" key="6">
    <source>
        <dbReference type="Proteomes" id="UP000229502"/>
    </source>
</evidence>
<keyword evidence="3" id="KW-0804">Transcription</keyword>
<evidence type="ECO:0000256" key="1">
    <source>
        <dbReference type="ARBA" id="ARBA00023015"/>
    </source>
</evidence>
<dbReference type="Gene3D" id="1.10.10.10">
    <property type="entry name" value="Winged helix-like DNA-binding domain superfamily/Winged helix DNA-binding domain"/>
    <property type="match status" value="1"/>
</dbReference>
<dbReference type="InterPro" id="IPR039425">
    <property type="entry name" value="RNA_pol_sigma-70-like"/>
</dbReference>
<sequence length="119" mass="13693">GNSSFFTWLCAIANHETADFYRKKKIKTFLFSRLPWLENLVSEALGPEQELLKKEFEQKVRRTLLSLSEGYREVLRLKYYQGLRVIEIAKSLNASTKAIESRLGRARKAFAEAFAADSS</sequence>
<feature type="domain" description="RNA polymerase sigma factor 70 region 4 type 2" evidence="4">
    <location>
        <begin position="58"/>
        <end position="109"/>
    </location>
</feature>
<evidence type="ECO:0000256" key="2">
    <source>
        <dbReference type="ARBA" id="ARBA00023082"/>
    </source>
</evidence>
<keyword evidence="2" id="KW-0731">Sigma factor</keyword>
<dbReference type="InterPro" id="IPR013249">
    <property type="entry name" value="RNA_pol_sigma70_r4_t2"/>
</dbReference>
<dbReference type="GO" id="GO:0006352">
    <property type="term" value="P:DNA-templated transcription initiation"/>
    <property type="evidence" value="ECO:0007669"/>
    <property type="project" value="InterPro"/>
</dbReference>
<organism evidence="5 6">
    <name type="scientific">Candidatus Shapirobacteria bacterium CG07_land_8_20_14_0_80_39_18</name>
    <dbReference type="NCBI Taxonomy" id="1974882"/>
    <lineage>
        <taxon>Bacteria</taxon>
        <taxon>Candidatus Shapironibacteriota</taxon>
    </lineage>
</organism>
<name>A0A2M6YRJ1_9BACT</name>
<gene>
    <name evidence="5" type="ORF">COT03_01215</name>
</gene>
<feature type="non-terminal residue" evidence="5">
    <location>
        <position position="1"/>
    </location>
</feature>
<protein>
    <recommendedName>
        <fullName evidence="4">RNA polymerase sigma factor 70 region 4 type 2 domain-containing protein</fullName>
    </recommendedName>
</protein>
<dbReference type="PANTHER" id="PTHR43133:SF51">
    <property type="entry name" value="RNA POLYMERASE SIGMA FACTOR"/>
    <property type="match status" value="1"/>
</dbReference>
<keyword evidence="1" id="KW-0805">Transcription regulation</keyword>